<evidence type="ECO:0000256" key="2">
    <source>
        <dbReference type="SAM" id="MobiDB-lite"/>
    </source>
</evidence>
<dbReference type="SUPFAM" id="SSF90257">
    <property type="entry name" value="Myosin rod fragments"/>
    <property type="match status" value="1"/>
</dbReference>
<keyword evidence="3" id="KW-0472">Membrane</keyword>
<evidence type="ECO:0000313" key="5">
    <source>
        <dbReference type="Proteomes" id="UP001521222"/>
    </source>
</evidence>
<evidence type="ECO:0000256" key="3">
    <source>
        <dbReference type="SAM" id="Phobius"/>
    </source>
</evidence>
<feature type="coiled-coil region" evidence="1">
    <location>
        <begin position="223"/>
        <end position="287"/>
    </location>
</feature>
<proteinExistence type="predicted"/>
<dbReference type="Gene3D" id="1.10.287.1490">
    <property type="match status" value="1"/>
</dbReference>
<feature type="compositionally biased region" description="Basic and acidic residues" evidence="2">
    <location>
        <begin position="357"/>
        <end position="367"/>
    </location>
</feature>
<dbReference type="Proteomes" id="UP001521222">
    <property type="component" value="Unassembled WGS sequence"/>
</dbReference>
<sequence>MDDTLRMRSAFPVTDKEEMVQAWVVVVSHFLFWTFFLGLGVYVVLRVDKCVDLALRCEDIQARLKDREADIEGLLGSNRSLTTDNEALEQANNDLTTSKRDFESVNDELQARISDLEEYKTGLERRNEDIERENINWRNTLHALRSPTPDMISVAMMRDLEAKCANLQSERDNLQAQVDSAEAFMVKVTELEASHKRILDANQTLNDNLDYVHRMSAHNARLATTKENELRSSEAKVADLKEELDELKDELADTAYDLEDLQHENDMLRWEIEHREKEREREALKASSLGWAEYVAGENGKHAQWEYMWWDWWVDETLGEDSAEVWRLAEEEDDSLEDFEVLELGDADSTDEVGNSDSKEELTSCFP</sequence>
<keyword evidence="3" id="KW-1133">Transmembrane helix</keyword>
<accession>A0ABR3RXL8</accession>
<evidence type="ECO:0000256" key="1">
    <source>
        <dbReference type="SAM" id="Coils"/>
    </source>
</evidence>
<dbReference type="Gene3D" id="1.20.1480.30">
    <property type="entry name" value="Designed four-helix bundle protein"/>
    <property type="match status" value="1"/>
</dbReference>
<feature type="region of interest" description="Disordered" evidence="2">
    <location>
        <begin position="345"/>
        <end position="367"/>
    </location>
</feature>
<reference evidence="4 5" key="1">
    <citation type="submission" date="2024-02" db="EMBL/GenBank/DDBJ databases">
        <title>De novo assembly and annotation of 12 fungi associated with fruit tree decline syndrome in Ontario, Canada.</title>
        <authorList>
            <person name="Sulman M."/>
            <person name="Ellouze W."/>
            <person name="Ilyukhin E."/>
        </authorList>
    </citation>
    <scope>NUCLEOTIDE SEQUENCE [LARGE SCALE GENOMIC DNA]</scope>
    <source>
        <strain evidence="4 5">M97-236</strain>
    </source>
</reference>
<comment type="caution">
    <text evidence="4">The sequence shown here is derived from an EMBL/GenBank/DDBJ whole genome shotgun (WGS) entry which is preliminary data.</text>
</comment>
<keyword evidence="5" id="KW-1185">Reference proteome</keyword>
<evidence type="ECO:0000313" key="4">
    <source>
        <dbReference type="EMBL" id="KAL1609033.1"/>
    </source>
</evidence>
<feature type="coiled-coil region" evidence="1">
    <location>
        <begin position="78"/>
        <end position="184"/>
    </location>
</feature>
<protein>
    <submittedName>
        <fullName evidence="4">Uncharacterized protein</fullName>
    </submittedName>
</protein>
<feature type="transmembrane region" description="Helical" evidence="3">
    <location>
        <begin position="20"/>
        <end position="45"/>
    </location>
</feature>
<keyword evidence="3" id="KW-0812">Transmembrane</keyword>
<organism evidence="4 5">
    <name type="scientific">Nothophoma quercina</name>
    <dbReference type="NCBI Taxonomy" id="749835"/>
    <lineage>
        <taxon>Eukaryota</taxon>
        <taxon>Fungi</taxon>
        <taxon>Dikarya</taxon>
        <taxon>Ascomycota</taxon>
        <taxon>Pezizomycotina</taxon>
        <taxon>Dothideomycetes</taxon>
        <taxon>Pleosporomycetidae</taxon>
        <taxon>Pleosporales</taxon>
        <taxon>Pleosporineae</taxon>
        <taxon>Didymellaceae</taxon>
        <taxon>Nothophoma</taxon>
    </lineage>
</organism>
<keyword evidence="1" id="KW-0175">Coiled coil</keyword>
<name>A0ABR3RXL8_9PLEO</name>
<gene>
    <name evidence="4" type="ORF">SLS59_001396</name>
</gene>
<dbReference type="EMBL" id="JAKIXB020000004">
    <property type="protein sequence ID" value="KAL1609033.1"/>
    <property type="molecule type" value="Genomic_DNA"/>
</dbReference>